<dbReference type="SUPFAM" id="SSF118352">
    <property type="entry name" value="HSP33 redox switch-like"/>
    <property type="match status" value="1"/>
</dbReference>
<dbReference type="AlphaFoldDB" id="A0AA43RLU8"/>
<protein>
    <submittedName>
        <fullName evidence="1">Hsp33 family molecular chaperone HslO</fullName>
    </submittedName>
</protein>
<dbReference type="GO" id="GO:0005737">
    <property type="term" value="C:cytoplasm"/>
    <property type="evidence" value="ECO:0007669"/>
    <property type="project" value="InterPro"/>
</dbReference>
<dbReference type="EMBL" id="JAUMVS010000391">
    <property type="protein sequence ID" value="MDO4842960.1"/>
    <property type="molecule type" value="Genomic_DNA"/>
</dbReference>
<comment type="caution">
    <text evidence="1">The sequence shown here is derived from an EMBL/GenBank/DDBJ whole genome shotgun (WGS) entry which is preliminary data.</text>
</comment>
<gene>
    <name evidence="1" type="ORF">Q3982_09815</name>
</gene>
<dbReference type="PANTHER" id="PTHR30111">
    <property type="entry name" value="33 KDA CHAPERONIN"/>
    <property type="match status" value="1"/>
</dbReference>
<dbReference type="Proteomes" id="UP001168575">
    <property type="component" value="Unassembled WGS sequence"/>
</dbReference>
<organism evidence="1 2">
    <name type="scientific">Phoenicibacter congonensis</name>
    <dbReference type="NCBI Taxonomy" id="1944646"/>
    <lineage>
        <taxon>Bacteria</taxon>
        <taxon>Bacillati</taxon>
        <taxon>Actinomycetota</taxon>
        <taxon>Coriobacteriia</taxon>
        <taxon>Eggerthellales</taxon>
        <taxon>Eggerthellaceae</taxon>
        <taxon>Phoenicibacter</taxon>
    </lineage>
</organism>
<sequence>MPLDTLDIGWKCDCSEERLEQVVKSLGAKEISDIIEQDGQAELTCQFCGKSYHFDKEHLERLKLECLKERIAHQDHNN</sequence>
<dbReference type="InterPro" id="IPR016154">
    <property type="entry name" value="Heat_shock_Hsp33_C"/>
</dbReference>
<dbReference type="GO" id="GO:0051082">
    <property type="term" value="F:unfolded protein binding"/>
    <property type="evidence" value="ECO:0007669"/>
    <property type="project" value="InterPro"/>
</dbReference>
<dbReference type="Gene3D" id="3.90.1280.10">
    <property type="entry name" value="HSP33 redox switch-like"/>
    <property type="match status" value="1"/>
</dbReference>
<proteinExistence type="predicted"/>
<dbReference type="GO" id="GO:0044183">
    <property type="term" value="F:protein folding chaperone"/>
    <property type="evidence" value="ECO:0007669"/>
    <property type="project" value="TreeGrafter"/>
</dbReference>
<accession>A0AA43RLU8</accession>
<dbReference type="InterPro" id="IPR000397">
    <property type="entry name" value="Heat_shock_Hsp33"/>
</dbReference>
<dbReference type="PANTHER" id="PTHR30111:SF1">
    <property type="entry name" value="33 KDA CHAPERONIN"/>
    <property type="match status" value="1"/>
</dbReference>
<keyword evidence="2" id="KW-1185">Reference proteome</keyword>
<dbReference type="GO" id="GO:0042026">
    <property type="term" value="P:protein refolding"/>
    <property type="evidence" value="ECO:0007669"/>
    <property type="project" value="TreeGrafter"/>
</dbReference>
<name>A0AA43RLU8_9ACTN</name>
<dbReference type="Pfam" id="PF01430">
    <property type="entry name" value="HSP33"/>
    <property type="match status" value="1"/>
</dbReference>
<evidence type="ECO:0000313" key="1">
    <source>
        <dbReference type="EMBL" id="MDO4842960.1"/>
    </source>
</evidence>
<evidence type="ECO:0000313" key="2">
    <source>
        <dbReference type="Proteomes" id="UP001168575"/>
    </source>
</evidence>
<reference evidence="1" key="1">
    <citation type="submission" date="2023-07" db="EMBL/GenBank/DDBJ databases">
        <title>Between Cages and Wild: Unraveling the Impact of Captivity on Animal Microbiomes and Antimicrobial Resistance.</title>
        <authorList>
            <person name="Schmartz G.P."/>
            <person name="Rehner J."/>
            <person name="Schuff M.J."/>
            <person name="Becker S.L."/>
            <person name="Kravczyk M."/>
            <person name="Gurevich A."/>
            <person name="Francke R."/>
            <person name="Mueller R."/>
            <person name="Keller V."/>
            <person name="Keller A."/>
        </authorList>
    </citation>
    <scope>NUCLEOTIDE SEQUENCE</scope>
    <source>
        <strain evidence="1">S12M_St_49</strain>
    </source>
</reference>